<protein>
    <submittedName>
        <fullName evidence="2">Uncharacterized protein</fullName>
    </submittedName>
</protein>
<evidence type="ECO:0000313" key="3">
    <source>
        <dbReference type="Proteomes" id="UP001183629"/>
    </source>
</evidence>
<accession>A0AAE3ZQA8</accession>
<gene>
    <name evidence="2" type="ORF">J2S44_003846</name>
</gene>
<feature type="region of interest" description="Disordered" evidence="1">
    <location>
        <begin position="19"/>
        <end position="45"/>
    </location>
</feature>
<reference evidence="2 3" key="1">
    <citation type="submission" date="2023-07" db="EMBL/GenBank/DDBJ databases">
        <title>Sequencing the genomes of 1000 actinobacteria strains.</title>
        <authorList>
            <person name="Klenk H.-P."/>
        </authorList>
    </citation>
    <scope>NUCLEOTIDE SEQUENCE [LARGE SCALE GENOMIC DNA]</scope>
    <source>
        <strain evidence="2 3">DSM 44711</strain>
    </source>
</reference>
<comment type="caution">
    <text evidence="2">The sequence shown here is derived from an EMBL/GenBank/DDBJ whole genome shotgun (WGS) entry which is preliminary data.</text>
</comment>
<dbReference type="Proteomes" id="UP001183629">
    <property type="component" value="Unassembled WGS sequence"/>
</dbReference>
<name>A0AAE3ZQA8_9ACTN</name>
<dbReference type="EMBL" id="JAVDYC010000001">
    <property type="protein sequence ID" value="MDR7323596.1"/>
    <property type="molecule type" value="Genomic_DNA"/>
</dbReference>
<sequence length="45" mass="4738">MVPPAYRCRLALPTITRGNSTKAQGTAAPGKAFVRPPDYGFGTTT</sequence>
<proteinExistence type="predicted"/>
<evidence type="ECO:0000313" key="2">
    <source>
        <dbReference type="EMBL" id="MDR7323596.1"/>
    </source>
</evidence>
<dbReference type="AlphaFoldDB" id="A0AAE3ZQA8"/>
<evidence type="ECO:0000256" key="1">
    <source>
        <dbReference type="SAM" id="MobiDB-lite"/>
    </source>
</evidence>
<keyword evidence="3" id="KW-1185">Reference proteome</keyword>
<organism evidence="2 3">
    <name type="scientific">Catenuloplanes niger</name>
    <dbReference type="NCBI Taxonomy" id="587534"/>
    <lineage>
        <taxon>Bacteria</taxon>
        <taxon>Bacillati</taxon>
        <taxon>Actinomycetota</taxon>
        <taxon>Actinomycetes</taxon>
        <taxon>Micromonosporales</taxon>
        <taxon>Micromonosporaceae</taxon>
        <taxon>Catenuloplanes</taxon>
    </lineage>
</organism>